<dbReference type="GO" id="GO:0071038">
    <property type="term" value="P:TRAMP-dependent tRNA surveillance pathway"/>
    <property type="evidence" value="ECO:0007669"/>
    <property type="project" value="TreeGrafter"/>
</dbReference>
<dbReference type="GO" id="GO:0034473">
    <property type="term" value="P:U1 snRNA 3'-end processing"/>
    <property type="evidence" value="ECO:0007669"/>
    <property type="project" value="TreeGrafter"/>
</dbReference>
<dbReference type="GO" id="GO:0034476">
    <property type="term" value="P:U5 snRNA 3'-end processing"/>
    <property type="evidence" value="ECO:0007669"/>
    <property type="project" value="TreeGrafter"/>
</dbReference>
<feature type="compositionally biased region" description="Basic and acidic residues" evidence="6">
    <location>
        <begin position="413"/>
        <end position="424"/>
    </location>
</feature>
<accession>A0A218XIF8</accession>
<dbReference type="GO" id="GO:0034475">
    <property type="term" value="P:U4 snRNA 3'-end processing"/>
    <property type="evidence" value="ECO:0007669"/>
    <property type="project" value="TreeGrafter"/>
</dbReference>
<dbReference type="GO" id="GO:0071028">
    <property type="term" value="P:nuclear mRNA surveillance"/>
    <property type="evidence" value="ECO:0007669"/>
    <property type="project" value="TreeGrafter"/>
</dbReference>
<dbReference type="GO" id="GO:0016075">
    <property type="term" value="P:rRNA catabolic process"/>
    <property type="evidence" value="ECO:0007669"/>
    <property type="project" value="TreeGrafter"/>
</dbReference>
<dbReference type="InterPro" id="IPR027408">
    <property type="entry name" value="PNPase/RNase_PH_dom_sf"/>
</dbReference>
<dbReference type="CDD" id="cd11368">
    <property type="entry name" value="RNase_PH_RRP45"/>
    <property type="match status" value="1"/>
</dbReference>
<evidence type="ECO:0000256" key="5">
    <source>
        <dbReference type="ARBA" id="ARBA00022884"/>
    </source>
</evidence>
<dbReference type="GO" id="GO:0071035">
    <property type="term" value="P:nuclear polyadenylation-dependent rRNA catabolic process"/>
    <property type="evidence" value="ECO:0007669"/>
    <property type="project" value="TreeGrafter"/>
</dbReference>
<evidence type="ECO:0000256" key="3">
    <source>
        <dbReference type="ARBA" id="ARBA00006678"/>
    </source>
</evidence>
<dbReference type="GO" id="GO:0000177">
    <property type="term" value="C:cytoplasmic exosome (RNase complex)"/>
    <property type="evidence" value="ECO:0007669"/>
    <property type="project" value="TreeGrafter"/>
</dbReference>
<dbReference type="GO" id="GO:0035925">
    <property type="term" value="F:mRNA 3'-UTR AU-rich region binding"/>
    <property type="evidence" value="ECO:0007669"/>
    <property type="project" value="TreeGrafter"/>
</dbReference>
<dbReference type="Gene3D" id="3.30.230.70">
    <property type="entry name" value="GHMP Kinase, N-terminal domain"/>
    <property type="match status" value="1"/>
</dbReference>
<dbReference type="PANTHER" id="PTHR11097:SF14">
    <property type="entry name" value="EXOSOME COMPLEX COMPONENT RRP45"/>
    <property type="match status" value="1"/>
</dbReference>
<dbReference type="EMBL" id="MTKT01001287">
    <property type="protein sequence ID" value="OWM84733.1"/>
    <property type="molecule type" value="Genomic_DNA"/>
</dbReference>
<keyword evidence="5" id="KW-0694">RNA-binding</keyword>
<reference evidence="9" key="1">
    <citation type="journal article" date="2017" name="Plant J.">
        <title>The pomegranate (Punica granatum L.) genome and the genomics of punicalagin biosynthesis.</title>
        <authorList>
            <person name="Qin G."/>
            <person name="Xu C."/>
            <person name="Ming R."/>
            <person name="Tang H."/>
            <person name="Guyot R."/>
            <person name="Kramer E.M."/>
            <person name="Hu Y."/>
            <person name="Yi X."/>
            <person name="Qi Y."/>
            <person name="Xu X."/>
            <person name="Gao Z."/>
            <person name="Pan H."/>
            <person name="Jian J."/>
            <person name="Tian Y."/>
            <person name="Yue Z."/>
            <person name="Xu Y."/>
        </authorList>
    </citation>
    <scope>NUCLEOTIDE SEQUENCE [LARGE SCALE GENOMIC DNA]</scope>
    <source>
        <strain evidence="9">cv. Dabenzi</strain>
    </source>
</reference>
<proteinExistence type="inferred from homology"/>
<comment type="subcellular location">
    <subcellularLocation>
        <location evidence="2">Cytoplasm</location>
    </subcellularLocation>
    <subcellularLocation>
        <location evidence="1">Nucleus</location>
    </subcellularLocation>
</comment>
<dbReference type="AlphaFoldDB" id="A0A218XIF8"/>
<evidence type="ECO:0000256" key="4">
    <source>
        <dbReference type="ARBA" id="ARBA00022490"/>
    </source>
</evidence>
<evidence type="ECO:0000313" key="9">
    <source>
        <dbReference type="Proteomes" id="UP000197138"/>
    </source>
</evidence>
<feature type="region of interest" description="Disordered" evidence="6">
    <location>
        <begin position="365"/>
        <end position="440"/>
    </location>
</feature>
<dbReference type="GO" id="GO:0000467">
    <property type="term" value="P:exonucleolytic trimming to generate mature 3'-end of 5.8S rRNA from tricistronic rRNA transcript (SSU-rRNA, 5.8S rRNA, LSU-rRNA)"/>
    <property type="evidence" value="ECO:0007669"/>
    <property type="project" value="TreeGrafter"/>
</dbReference>
<dbReference type="InterPro" id="IPR033100">
    <property type="entry name" value="Rrp45"/>
</dbReference>
<evidence type="ECO:0000256" key="2">
    <source>
        <dbReference type="ARBA" id="ARBA00004496"/>
    </source>
</evidence>
<sequence>MEQRLANTWRLTVNEKKFIETALLSGLRTDGRNLYDYRKLTINFGREDGSAEVHLGQTRVMGFVTSQLVQPYRDRPNEGTLSIFTEFSPMADPSFQPGRPGESAVELGRVIDRGLRESRAVDTESLCVIAGKLVWAIRIDLHILDNGGNLVDAANIAALAALSTFRRPECSLGGEDGQEVIVHPPEAREPLPLTIHHIPVAVTFALLSNESIVKAGGEGVPQSVIMQCMRIAAAKAADITSKIKDAVEAYNTERALRKIKRHSVPNVSGAAAKVGESKNVSLDEKDVDDLSGHQMAKIAQLKLKAEESNAHQSDSVGGNTGVGSSAKEGITGRGGNSKNFVGGPSSWDPYSKGVDPDLLKSSLASRGVSVTSKKQDDLSEEKQLIAEDKAQVAPSDSSPASSVIESSKSGPPAEREKTLKDAVKPKHKRKKRNSASIDGS</sequence>
<evidence type="ECO:0000313" key="8">
    <source>
        <dbReference type="EMBL" id="OWM84733.1"/>
    </source>
</evidence>
<evidence type="ECO:0000256" key="1">
    <source>
        <dbReference type="ARBA" id="ARBA00004123"/>
    </source>
</evidence>
<feature type="compositionally biased region" description="Basic and acidic residues" evidence="6">
    <location>
        <begin position="373"/>
        <end position="390"/>
    </location>
</feature>
<feature type="region of interest" description="Disordered" evidence="6">
    <location>
        <begin position="304"/>
        <end position="353"/>
    </location>
</feature>
<comment type="similarity">
    <text evidence="3">Belongs to the RNase PH family.</text>
</comment>
<dbReference type="Pfam" id="PF01138">
    <property type="entry name" value="RNase_PH"/>
    <property type="match status" value="1"/>
</dbReference>
<dbReference type="Proteomes" id="UP000197138">
    <property type="component" value="Unassembled WGS sequence"/>
</dbReference>
<feature type="domain" description="Exoribonuclease phosphorolytic" evidence="7">
    <location>
        <begin position="37"/>
        <end position="168"/>
    </location>
</feature>
<comment type="caution">
    <text evidence="8">The sequence shown here is derived from an EMBL/GenBank/DDBJ whole genome shotgun (WGS) entry which is preliminary data.</text>
</comment>
<name>A0A218XIF8_PUNGR</name>
<dbReference type="InterPro" id="IPR050590">
    <property type="entry name" value="Exosome_comp_Rrp42_subfam"/>
</dbReference>
<feature type="compositionally biased region" description="Low complexity" evidence="6">
    <location>
        <begin position="395"/>
        <end position="409"/>
    </location>
</feature>
<dbReference type="GO" id="GO:0000176">
    <property type="term" value="C:nuclear exosome (RNase complex)"/>
    <property type="evidence" value="ECO:0007669"/>
    <property type="project" value="TreeGrafter"/>
</dbReference>
<dbReference type="SUPFAM" id="SSF54211">
    <property type="entry name" value="Ribosomal protein S5 domain 2-like"/>
    <property type="match status" value="1"/>
</dbReference>
<dbReference type="InterPro" id="IPR036345">
    <property type="entry name" value="ExoRNase_PH_dom2_sf"/>
</dbReference>
<gene>
    <name evidence="8" type="ORF">CDL15_Pgr027520</name>
</gene>
<organism evidence="8 9">
    <name type="scientific">Punica granatum</name>
    <name type="common">Pomegranate</name>
    <dbReference type="NCBI Taxonomy" id="22663"/>
    <lineage>
        <taxon>Eukaryota</taxon>
        <taxon>Viridiplantae</taxon>
        <taxon>Streptophyta</taxon>
        <taxon>Embryophyta</taxon>
        <taxon>Tracheophyta</taxon>
        <taxon>Spermatophyta</taxon>
        <taxon>Magnoliopsida</taxon>
        <taxon>eudicotyledons</taxon>
        <taxon>Gunneridae</taxon>
        <taxon>Pentapetalae</taxon>
        <taxon>rosids</taxon>
        <taxon>malvids</taxon>
        <taxon>Myrtales</taxon>
        <taxon>Lythraceae</taxon>
        <taxon>Punica</taxon>
    </lineage>
</organism>
<evidence type="ECO:0000259" key="7">
    <source>
        <dbReference type="Pfam" id="PF01138"/>
    </source>
</evidence>
<keyword evidence="4" id="KW-0963">Cytoplasm</keyword>
<evidence type="ECO:0000256" key="6">
    <source>
        <dbReference type="SAM" id="MobiDB-lite"/>
    </source>
</evidence>
<dbReference type="InterPro" id="IPR020568">
    <property type="entry name" value="Ribosomal_Su5_D2-typ_SF"/>
</dbReference>
<dbReference type="InterPro" id="IPR001247">
    <property type="entry name" value="ExoRNase_PH_dom1"/>
</dbReference>
<dbReference type="SUPFAM" id="SSF55666">
    <property type="entry name" value="Ribonuclease PH domain 2-like"/>
    <property type="match status" value="1"/>
</dbReference>
<protein>
    <recommendedName>
        <fullName evidence="7">Exoribonuclease phosphorolytic domain-containing protein</fullName>
    </recommendedName>
</protein>
<dbReference type="PANTHER" id="PTHR11097">
    <property type="entry name" value="EXOSOME COMPLEX EXONUCLEASE RIBOSOMAL RNA PROCESSING PROTEIN"/>
    <property type="match status" value="1"/>
</dbReference>